<sequence>LYSCNKFMFCWNLQFCSVESACGKLHNTTNLPFFKTISPAGSDFYETITYDCILHSNRSVVKCQLLMSIILLCGICLLNICLTGTTTYYSTRGNAGQRSISTVCVITEVFPFEIILIDSITILLLSSLSMLLCISAVLLIHSKFSSSDVIREI</sequence>
<gene>
    <name evidence="2" type="ORF">T11_15879</name>
</gene>
<dbReference type="AlphaFoldDB" id="A0A0V1GWY6"/>
<reference evidence="2 3" key="1">
    <citation type="submission" date="2015-01" db="EMBL/GenBank/DDBJ databases">
        <title>Evolution of Trichinella species and genotypes.</title>
        <authorList>
            <person name="Korhonen P.K."/>
            <person name="Edoardo P."/>
            <person name="Giuseppe L.R."/>
            <person name="Gasser R.B."/>
        </authorList>
    </citation>
    <scope>NUCLEOTIDE SEQUENCE [LARGE SCALE GENOMIC DNA]</scope>
    <source>
        <strain evidence="2">ISS1029</strain>
    </source>
</reference>
<evidence type="ECO:0000256" key="1">
    <source>
        <dbReference type="SAM" id="Phobius"/>
    </source>
</evidence>
<evidence type="ECO:0000313" key="2">
    <source>
        <dbReference type="EMBL" id="KRZ02244.1"/>
    </source>
</evidence>
<protein>
    <submittedName>
        <fullName evidence="2">Uncharacterized protein</fullName>
    </submittedName>
</protein>
<name>A0A0V1GWY6_9BILA</name>
<accession>A0A0V1GWY6</accession>
<feature type="transmembrane region" description="Helical" evidence="1">
    <location>
        <begin position="65"/>
        <end position="89"/>
    </location>
</feature>
<feature type="non-terminal residue" evidence="2">
    <location>
        <position position="153"/>
    </location>
</feature>
<comment type="caution">
    <text evidence="2">The sequence shown here is derived from an EMBL/GenBank/DDBJ whole genome shotgun (WGS) entry which is preliminary data.</text>
</comment>
<proteinExistence type="predicted"/>
<organism evidence="2 3">
    <name type="scientific">Trichinella zimbabwensis</name>
    <dbReference type="NCBI Taxonomy" id="268475"/>
    <lineage>
        <taxon>Eukaryota</taxon>
        <taxon>Metazoa</taxon>
        <taxon>Ecdysozoa</taxon>
        <taxon>Nematoda</taxon>
        <taxon>Enoplea</taxon>
        <taxon>Dorylaimia</taxon>
        <taxon>Trichinellida</taxon>
        <taxon>Trichinellidae</taxon>
        <taxon>Trichinella</taxon>
    </lineage>
</organism>
<feature type="non-terminal residue" evidence="2">
    <location>
        <position position="1"/>
    </location>
</feature>
<evidence type="ECO:0000313" key="3">
    <source>
        <dbReference type="Proteomes" id="UP000055024"/>
    </source>
</evidence>
<feature type="transmembrane region" description="Helical" evidence="1">
    <location>
        <begin position="120"/>
        <end position="141"/>
    </location>
</feature>
<keyword evidence="1" id="KW-0812">Transmembrane</keyword>
<dbReference type="Proteomes" id="UP000055024">
    <property type="component" value="Unassembled WGS sequence"/>
</dbReference>
<keyword evidence="1" id="KW-1133">Transmembrane helix</keyword>
<keyword evidence="3" id="KW-1185">Reference proteome</keyword>
<keyword evidence="1" id="KW-0472">Membrane</keyword>
<dbReference type="EMBL" id="JYDP01000237">
    <property type="protein sequence ID" value="KRZ02244.1"/>
    <property type="molecule type" value="Genomic_DNA"/>
</dbReference>